<dbReference type="AlphaFoldDB" id="A0A450W1M2"/>
<reference evidence="1" key="1">
    <citation type="submission" date="2019-02" db="EMBL/GenBank/DDBJ databases">
        <authorList>
            <person name="Gruber-Vodicka R. H."/>
            <person name="Seah K. B. B."/>
        </authorList>
    </citation>
    <scope>NUCLEOTIDE SEQUENCE</scope>
    <source>
        <strain evidence="1">BECK_S312</strain>
    </source>
</reference>
<dbReference type="EMBL" id="CAADFM010000046">
    <property type="protein sequence ID" value="VFK10958.1"/>
    <property type="molecule type" value="Genomic_DNA"/>
</dbReference>
<sequence>MDSLGRHCHTLRPLAHRVHKGYNKQKVAESVCGWDPAKRAPSNQMLSTGGSLRGAPATLIQGFLIILSKIFQITE</sequence>
<organism evidence="1">
    <name type="scientific">Candidatus Kentrum sp. LPFa</name>
    <dbReference type="NCBI Taxonomy" id="2126335"/>
    <lineage>
        <taxon>Bacteria</taxon>
        <taxon>Pseudomonadati</taxon>
        <taxon>Pseudomonadota</taxon>
        <taxon>Gammaproteobacteria</taxon>
        <taxon>Candidatus Kentrum</taxon>
    </lineage>
</organism>
<accession>A0A450W1M2</accession>
<evidence type="ECO:0000313" key="1">
    <source>
        <dbReference type="EMBL" id="VFK10958.1"/>
    </source>
</evidence>
<proteinExistence type="predicted"/>
<name>A0A450W1M2_9GAMM</name>
<gene>
    <name evidence="1" type="ORF">BECKLPF1236A_GA0070988_1004617</name>
</gene>
<protein>
    <submittedName>
        <fullName evidence="1">Uncharacterized protein</fullName>
    </submittedName>
</protein>